<dbReference type="Proteomes" id="UP000025227">
    <property type="component" value="Unplaced"/>
</dbReference>
<keyword evidence="3" id="KW-1185">Reference proteome</keyword>
<organism evidence="3 4">
    <name type="scientific">Haemonchus contortus</name>
    <name type="common">Barber pole worm</name>
    <dbReference type="NCBI Taxonomy" id="6289"/>
    <lineage>
        <taxon>Eukaryota</taxon>
        <taxon>Metazoa</taxon>
        <taxon>Ecdysozoa</taxon>
        <taxon>Nematoda</taxon>
        <taxon>Chromadorea</taxon>
        <taxon>Rhabditida</taxon>
        <taxon>Rhabditina</taxon>
        <taxon>Rhabditomorpha</taxon>
        <taxon>Strongyloidea</taxon>
        <taxon>Trichostrongylidae</taxon>
        <taxon>Haemonchus</taxon>
    </lineage>
</organism>
<evidence type="ECO:0000259" key="2">
    <source>
        <dbReference type="PROSITE" id="PS00022"/>
    </source>
</evidence>
<sequence>MNCANAQQSGEPSNISPTEDASPTEPAGNVTVTDASPTEPAGNVTVTDASPTEPAGNVTVTDASPTEPAENVTVTDASPTEPAGNVTVTDASPTEPAENVTVTATEPCTTENALATGTGVVASTTTRTPPLPFTPFHMENDKTVVDGRLLLQRSVALSNEVQSLIDEINFLEASVNATNSPYFDQMAQMQDTATQINATLSGLLDQLKIQNDRYATLSAMATNITKIYTCFSNSECVTPTPTTTPFISTTTPPLGKCTDIEKEPVTTDHHTYIVPNVTNVRCSDVFNAGDGFNVVFEANVTITGTGAALNIINARTGVILRSITATSIVTVDTKVSSAQIVYSANWLSSIELNITYYSVDKSNPCKENSRICNNGTCTINPNTGGVLCICSACDSGDHCESEVNPCYAATARRKCRVGKSVAPGTCVVDHSITDYCAYKCNCTYPIEGVTNQCGTGK</sequence>
<evidence type="ECO:0000313" key="3">
    <source>
        <dbReference type="Proteomes" id="UP000025227"/>
    </source>
</evidence>
<feature type="region of interest" description="Disordered" evidence="1">
    <location>
        <begin position="1"/>
        <end position="99"/>
    </location>
</feature>
<feature type="domain" description="EGF-like" evidence="2">
    <location>
        <begin position="388"/>
        <end position="399"/>
    </location>
</feature>
<accession>A0A7I4YKL8</accession>
<name>A0A7I4YKL8_HAECO</name>
<dbReference type="InterPro" id="IPR000742">
    <property type="entry name" value="EGF"/>
</dbReference>
<evidence type="ECO:0000256" key="1">
    <source>
        <dbReference type="SAM" id="MobiDB-lite"/>
    </source>
</evidence>
<dbReference type="WBParaSite" id="HCON_00111100-00001">
    <property type="protein sequence ID" value="HCON_00111100-00001"/>
    <property type="gene ID" value="HCON_00111100"/>
</dbReference>
<dbReference type="PROSITE" id="PS00022">
    <property type="entry name" value="EGF_1"/>
    <property type="match status" value="1"/>
</dbReference>
<feature type="compositionally biased region" description="Polar residues" evidence="1">
    <location>
        <begin position="1"/>
        <end position="21"/>
    </location>
</feature>
<evidence type="ECO:0000313" key="4">
    <source>
        <dbReference type="WBParaSite" id="HCON_00111100-00001"/>
    </source>
</evidence>
<dbReference type="AlphaFoldDB" id="A0A7I4YKL8"/>
<dbReference type="OrthoDB" id="5891277at2759"/>
<proteinExistence type="predicted"/>
<reference evidence="4" key="1">
    <citation type="submission" date="2020-12" db="UniProtKB">
        <authorList>
            <consortium name="WormBaseParasite"/>
        </authorList>
    </citation>
    <scope>IDENTIFICATION</scope>
    <source>
        <strain evidence="4">MHco3</strain>
    </source>
</reference>
<protein>
    <submittedName>
        <fullName evidence="4">EGF-like domain-containing protein</fullName>
    </submittedName>
</protein>